<comment type="subcellular location">
    <subcellularLocation>
        <location evidence="1">Cell membrane</location>
        <topology evidence="1">Multi-pass membrane protein</topology>
    </subcellularLocation>
</comment>
<evidence type="ECO:0000256" key="6">
    <source>
        <dbReference type="ARBA" id="ARBA00023136"/>
    </source>
</evidence>
<gene>
    <name evidence="9" type="ORF">PAI11_42830</name>
</gene>
<evidence type="ECO:0000256" key="4">
    <source>
        <dbReference type="ARBA" id="ARBA00022692"/>
    </source>
</evidence>
<protein>
    <submittedName>
        <fullName evidence="9">Drug resistance transporter EmrB/QacA subfamily</fullName>
    </submittedName>
</protein>
<feature type="transmembrane region" description="Helical" evidence="7">
    <location>
        <begin position="288"/>
        <end position="311"/>
    </location>
</feature>
<feature type="transmembrane region" description="Helical" evidence="7">
    <location>
        <begin position="39"/>
        <end position="57"/>
    </location>
</feature>
<dbReference type="Proteomes" id="UP000005143">
    <property type="component" value="Unassembled WGS sequence"/>
</dbReference>
<dbReference type="Gene3D" id="1.20.1250.20">
    <property type="entry name" value="MFS general substrate transporter like domains"/>
    <property type="match status" value="1"/>
</dbReference>
<evidence type="ECO:0000259" key="8">
    <source>
        <dbReference type="PROSITE" id="PS50850"/>
    </source>
</evidence>
<evidence type="ECO:0000313" key="10">
    <source>
        <dbReference type="Proteomes" id="UP000005143"/>
    </source>
</evidence>
<evidence type="ECO:0000256" key="5">
    <source>
        <dbReference type="ARBA" id="ARBA00022989"/>
    </source>
</evidence>
<dbReference type="GO" id="GO:0022857">
    <property type="term" value="F:transmembrane transporter activity"/>
    <property type="evidence" value="ECO:0007669"/>
    <property type="project" value="InterPro"/>
</dbReference>
<evidence type="ECO:0000256" key="1">
    <source>
        <dbReference type="ARBA" id="ARBA00004651"/>
    </source>
</evidence>
<feature type="transmembrane region" description="Helical" evidence="7">
    <location>
        <begin position="222"/>
        <end position="239"/>
    </location>
</feature>
<evidence type="ECO:0000256" key="2">
    <source>
        <dbReference type="ARBA" id="ARBA00022448"/>
    </source>
</evidence>
<keyword evidence="4 7" id="KW-0812">Transmembrane</keyword>
<proteinExistence type="predicted"/>
<feature type="transmembrane region" description="Helical" evidence="7">
    <location>
        <begin position="260"/>
        <end position="282"/>
    </location>
</feature>
<feature type="transmembrane region" description="Helical" evidence="7">
    <location>
        <begin position="323"/>
        <end position="340"/>
    </location>
</feature>
<feature type="transmembrane region" description="Helical" evidence="7">
    <location>
        <begin position="129"/>
        <end position="150"/>
    </location>
</feature>
<dbReference type="Pfam" id="PF07690">
    <property type="entry name" value="MFS_1"/>
    <property type="match status" value="1"/>
</dbReference>
<dbReference type="SUPFAM" id="SSF103473">
    <property type="entry name" value="MFS general substrate transporter"/>
    <property type="match status" value="1"/>
</dbReference>
<name>H0EBQ0_9ACTN</name>
<feature type="transmembrane region" description="Helical" evidence="7">
    <location>
        <begin position="94"/>
        <end position="117"/>
    </location>
</feature>
<dbReference type="NCBIfam" id="TIGR00711">
    <property type="entry name" value="efflux_EmrB"/>
    <property type="match status" value="1"/>
</dbReference>
<dbReference type="PATRIC" id="fig|1097667.3.peg.4244"/>
<dbReference type="InterPro" id="IPR020846">
    <property type="entry name" value="MFS_dom"/>
</dbReference>
<dbReference type="Gene3D" id="1.20.1720.10">
    <property type="entry name" value="Multidrug resistance protein D"/>
    <property type="match status" value="1"/>
</dbReference>
<dbReference type="PANTHER" id="PTHR42718">
    <property type="entry name" value="MAJOR FACILITATOR SUPERFAMILY MULTIDRUG TRANSPORTER MFSC"/>
    <property type="match status" value="1"/>
</dbReference>
<keyword evidence="5 7" id="KW-1133">Transmembrane helix</keyword>
<dbReference type="GO" id="GO:0005886">
    <property type="term" value="C:plasma membrane"/>
    <property type="evidence" value="ECO:0007669"/>
    <property type="project" value="UniProtKB-SubCell"/>
</dbReference>
<reference evidence="9 10" key="1">
    <citation type="journal article" date="2013" name="Biodegradation">
        <title>Quantitative proteomic analysis of ibuprofen-degrading Patulibacter sp. strain I11.</title>
        <authorList>
            <person name="Almeida B."/>
            <person name="Kjeldal H."/>
            <person name="Lolas I."/>
            <person name="Knudsen A.D."/>
            <person name="Carvalho G."/>
            <person name="Nielsen K.L."/>
            <person name="Barreto Crespo M.T."/>
            <person name="Stensballe A."/>
            <person name="Nielsen J.L."/>
        </authorList>
    </citation>
    <scope>NUCLEOTIDE SEQUENCE [LARGE SCALE GENOMIC DNA]</scope>
    <source>
        <strain evidence="9 10">I11</strain>
    </source>
</reference>
<feature type="transmembrane region" description="Helical" evidence="7">
    <location>
        <begin position="352"/>
        <end position="373"/>
    </location>
</feature>
<keyword evidence="10" id="KW-1185">Reference proteome</keyword>
<feature type="transmembrane region" description="Helical" evidence="7">
    <location>
        <begin position="430"/>
        <end position="453"/>
    </location>
</feature>
<evidence type="ECO:0000313" key="9">
    <source>
        <dbReference type="EMBL" id="EHN08912.1"/>
    </source>
</evidence>
<keyword evidence="3" id="KW-1003">Cell membrane</keyword>
<keyword evidence="2" id="KW-0813">Transport</keyword>
<dbReference type="InterPro" id="IPR004638">
    <property type="entry name" value="EmrB-like"/>
</dbReference>
<organism evidence="9 10">
    <name type="scientific">Patulibacter medicamentivorans</name>
    <dbReference type="NCBI Taxonomy" id="1097667"/>
    <lineage>
        <taxon>Bacteria</taxon>
        <taxon>Bacillati</taxon>
        <taxon>Actinomycetota</taxon>
        <taxon>Thermoleophilia</taxon>
        <taxon>Solirubrobacterales</taxon>
        <taxon>Patulibacteraceae</taxon>
        <taxon>Patulibacter</taxon>
    </lineage>
</organism>
<feature type="domain" description="Major facilitator superfamily (MFS) profile" evidence="8">
    <location>
        <begin position="3"/>
        <end position="457"/>
    </location>
</feature>
<feature type="transmembrane region" description="Helical" evidence="7">
    <location>
        <begin position="69"/>
        <end position="88"/>
    </location>
</feature>
<keyword evidence="6 7" id="KW-0472">Membrane</keyword>
<comment type="caution">
    <text evidence="9">The sequence shown here is derived from an EMBL/GenBank/DDBJ whole genome shotgun (WGS) entry which is preliminary data.</text>
</comment>
<feature type="transmembrane region" description="Helical" evidence="7">
    <location>
        <begin position="190"/>
        <end position="210"/>
    </location>
</feature>
<evidence type="ECO:0000256" key="7">
    <source>
        <dbReference type="SAM" id="Phobius"/>
    </source>
</evidence>
<evidence type="ECO:0000256" key="3">
    <source>
        <dbReference type="ARBA" id="ARBA00022475"/>
    </source>
</evidence>
<dbReference type="InterPro" id="IPR011701">
    <property type="entry name" value="MFS"/>
</dbReference>
<feature type="transmembrane region" description="Helical" evidence="7">
    <location>
        <begin position="385"/>
        <end position="410"/>
    </location>
</feature>
<dbReference type="PANTHER" id="PTHR42718:SF46">
    <property type="entry name" value="BLR6921 PROTEIN"/>
    <property type="match status" value="1"/>
</dbReference>
<dbReference type="EMBL" id="AGUD01000313">
    <property type="protein sequence ID" value="EHN08912.1"/>
    <property type="molecule type" value="Genomic_DNA"/>
</dbReference>
<sequence length="474" mass="48853">MLILLMACVAQFMLILDDTIVNVALPTVGEELGFSESSLSWVVNAYFLTFGGFLLIGGRIADRVGPRRMFTIALAAFAGASALCGLAWEPEVLVGARAIQGLAAAMLSPAALSILLATYREEPGRGRALSVWASLIGLGAATGLLAGGVIVELLDWRWVFLVNLPIALLALVLVPRIVPADDQRDARTSPNVIGATLGTLALLLLVFTVVETEHAGWTSTRTLLGFAGALLLAVAFVASERRSASPLLPPALLRRRRAMVANAAVFLGAGGLLAMFFFQTLFMQRVLGWSALSTGLAFLPFSATMGVMSAIAGRFLMRIDPRLPIGVGLLAAGGGLWLMSTLTPASSYAGHLMPSLMLTAGGLGIGFVVLMDLATGGAEDRDGGLASALLTTGQQVGGAIGIAAMVTIATTRTESALADRIAPPQALTDGFTAAFQVQAGVMAAAAVLAVALLGPAARRSRAATTQALAGEATT</sequence>
<dbReference type="AlphaFoldDB" id="H0EBQ0"/>
<feature type="transmembrane region" description="Helical" evidence="7">
    <location>
        <begin position="156"/>
        <end position="178"/>
    </location>
</feature>
<dbReference type="InterPro" id="IPR036259">
    <property type="entry name" value="MFS_trans_sf"/>
</dbReference>
<accession>H0EBQ0</accession>
<dbReference type="CDD" id="cd17321">
    <property type="entry name" value="MFS_MMR_MDR_like"/>
    <property type="match status" value="1"/>
</dbReference>
<dbReference type="PROSITE" id="PS50850">
    <property type="entry name" value="MFS"/>
    <property type="match status" value="1"/>
</dbReference>